<dbReference type="Proteomes" id="UP001360953">
    <property type="component" value="Unassembled WGS sequence"/>
</dbReference>
<dbReference type="EMBL" id="JBBPEH010000003">
    <property type="protein sequence ID" value="KAK7540967.1"/>
    <property type="molecule type" value="Genomic_DNA"/>
</dbReference>
<organism evidence="2 3">
    <name type="scientific">Phyllosticta citribraziliensis</name>
    <dbReference type="NCBI Taxonomy" id="989973"/>
    <lineage>
        <taxon>Eukaryota</taxon>
        <taxon>Fungi</taxon>
        <taxon>Dikarya</taxon>
        <taxon>Ascomycota</taxon>
        <taxon>Pezizomycotina</taxon>
        <taxon>Dothideomycetes</taxon>
        <taxon>Dothideomycetes incertae sedis</taxon>
        <taxon>Botryosphaeriales</taxon>
        <taxon>Phyllostictaceae</taxon>
        <taxon>Phyllosticta</taxon>
    </lineage>
</organism>
<sequence length="251" mass="27322">MGSRSLNEYMFSTGPMCLNPHDQQQVTREMSPRAVAAMRTKLTAEIATLRVQSARETQRRDWNDIAPIDKPSTRTLFVRLSQLAVLDARYPLLSPSSAASSNNGGADGSNDDSECLVAPERCDWSYIGAGLNPNFAYEGPWGPKKTVDAPSSVVDLERPVSPKTVVGFPQRARVRASTATSAQRRSTGTGRYYAGTSPVVPRPRVPGPSAAISAFYPALPSSSRPGPTRRVQRPRRNSVWVAQERTDCGVM</sequence>
<name>A0ABR1M0I2_9PEZI</name>
<accession>A0ABR1M0I2</accession>
<feature type="region of interest" description="Disordered" evidence="1">
    <location>
        <begin position="176"/>
        <end position="237"/>
    </location>
</feature>
<reference evidence="2 3" key="1">
    <citation type="submission" date="2024-04" db="EMBL/GenBank/DDBJ databases">
        <title>Phyllosticta paracitricarpa is synonymous to the EU quarantine fungus P. citricarpa based on phylogenomic analyses.</title>
        <authorList>
            <consortium name="Lawrence Berkeley National Laboratory"/>
            <person name="Van ingen-buijs V.A."/>
            <person name="Van westerhoven A.C."/>
            <person name="Haridas S."/>
            <person name="Skiadas P."/>
            <person name="Martin F."/>
            <person name="Groenewald J.Z."/>
            <person name="Crous P.W."/>
            <person name="Seidl M.F."/>
        </authorList>
    </citation>
    <scope>NUCLEOTIDE SEQUENCE [LARGE SCALE GENOMIC DNA]</scope>
    <source>
        <strain evidence="2 3">CPC 17464</strain>
    </source>
</reference>
<evidence type="ECO:0000313" key="2">
    <source>
        <dbReference type="EMBL" id="KAK7540967.1"/>
    </source>
</evidence>
<gene>
    <name evidence="2" type="ORF">J3D65DRAFT_601064</name>
</gene>
<feature type="compositionally biased region" description="Low complexity" evidence="1">
    <location>
        <begin position="176"/>
        <end position="187"/>
    </location>
</feature>
<keyword evidence="3" id="KW-1185">Reference proteome</keyword>
<proteinExistence type="predicted"/>
<evidence type="ECO:0000256" key="1">
    <source>
        <dbReference type="SAM" id="MobiDB-lite"/>
    </source>
</evidence>
<evidence type="ECO:0000313" key="3">
    <source>
        <dbReference type="Proteomes" id="UP001360953"/>
    </source>
</evidence>
<dbReference type="RefSeq" id="XP_066657898.1">
    <property type="nucleotide sequence ID" value="XM_066798006.1"/>
</dbReference>
<comment type="caution">
    <text evidence="2">The sequence shown here is derived from an EMBL/GenBank/DDBJ whole genome shotgun (WGS) entry which is preliminary data.</text>
</comment>
<dbReference type="GeneID" id="92030912"/>
<protein>
    <submittedName>
        <fullName evidence="2">Uncharacterized protein</fullName>
    </submittedName>
</protein>